<gene>
    <name evidence="16" type="primary">POLRMT</name>
</gene>
<comment type="subunit">
    <text evidence="11">Homodimer. Component of the mitochondrial transcription initiation complex, composed at least of TFB2M, TFAM and POLRMT. In this complex TFAM recruits POLRMT to the promoter whereas TFB2M induces structural changes in POLRMT to enable promoter opening and trapping of the DNA non-template strand. Upon metabolic stress, forms a complex composed of FOXO3, SIRT3 and mitochondrial RNA polymerase POLRMT; the complex is recruited to mtDNA in a SIRT3-dependent manner. Also forms a complex composed of FOXO3, SIRT3, TFAM and POLRMT. Interacts with TFB1M and TFB2M, leading to the stimulation of transcription. Interacts with TEFM. Interacts with MTRES1.</text>
</comment>
<evidence type="ECO:0000256" key="14">
    <source>
        <dbReference type="SAM" id="MobiDB-lite"/>
    </source>
</evidence>
<dbReference type="GO" id="GO:0001018">
    <property type="term" value="F:mitochondrial promoter sequence-specific DNA binding"/>
    <property type="evidence" value="ECO:0007669"/>
    <property type="project" value="TreeGrafter"/>
</dbReference>
<comment type="catalytic activity">
    <reaction evidence="9 13">
        <text>RNA(n) + a ribonucleoside 5'-triphosphate = RNA(n+1) + diphosphate</text>
        <dbReference type="Rhea" id="RHEA:21248"/>
        <dbReference type="Rhea" id="RHEA-COMP:14527"/>
        <dbReference type="Rhea" id="RHEA-COMP:17342"/>
        <dbReference type="ChEBI" id="CHEBI:33019"/>
        <dbReference type="ChEBI" id="CHEBI:61557"/>
        <dbReference type="ChEBI" id="CHEBI:140395"/>
        <dbReference type="EC" id="2.7.7.6"/>
    </reaction>
</comment>
<dbReference type="EC" id="2.7.7.6" evidence="13"/>
<dbReference type="FunFam" id="1.10.150.20:FF:000031">
    <property type="entry name" value="DNA-directed RNA polymerase"/>
    <property type="match status" value="1"/>
</dbReference>
<dbReference type="Pfam" id="PF14700">
    <property type="entry name" value="RPOL_N"/>
    <property type="match status" value="1"/>
</dbReference>
<evidence type="ECO:0000256" key="8">
    <source>
        <dbReference type="ARBA" id="ARBA00023163"/>
    </source>
</evidence>
<comment type="function">
    <text evidence="10">DNA-dependent RNA polymerase catalyzes the transcription of mitochondrial DNA into RNA using the four ribonucleoside triphosphates as substrates. Component of the mitochondrial transcription initiation complex, composed at least of TFB2M, TFAM and POLRMT that is required for basal transcription of mitochondrial DNA. In this complex, TFAM recruits POLRMT to a specific promoter whereas TFB2M induces structural changes in POLRMT to enable promoter opening and trapping of the DNA non-template strand. Has DNA primase activity. Catalyzes the synthesis of short RNA primers that are necessary for the initiation of lagging-strand DNA synthesis from the origin of light-strand DNA replication (OriL).</text>
</comment>
<dbReference type="Gene3D" id="1.25.40.10">
    <property type="entry name" value="Tetratricopeptide repeat domain"/>
    <property type="match status" value="1"/>
</dbReference>
<feature type="domain" description="DNA-directed RNA polymerase N-terminal" evidence="15">
    <location>
        <begin position="440"/>
        <end position="749"/>
    </location>
</feature>
<dbReference type="FunFam" id="1.25.40.10:FF:001747">
    <property type="entry name" value="DNA-directed RNA polymerase"/>
    <property type="match status" value="1"/>
</dbReference>
<comment type="function">
    <text evidence="13">DNA-dependent RNA polymerase catalyzes the transcription of DNA into RNA using the four ribonucleoside triphosphates as substrates.</text>
</comment>
<dbReference type="SMART" id="SM01311">
    <property type="entry name" value="RPOL_N"/>
    <property type="match status" value="1"/>
</dbReference>
<comment type="subcellular location">
    <subcellularLocation>
        <location evidence="1">Mitochondrion</location>
    </subcellularLocation>
</comment>
<keyword evidence="8 13" id="KW-0804">Transcription</keyword>
<keyword evidence="3 13" id="KW-0240">DNA-directed RNA polymerase</keyword>
<dbReference type="SUPFAM" id="SSF56672">
    <property type="entry name" value="DNA/RNA polymerases"/>
    <property type="match status" value="1"/>
</dbReference>
<evidence type="ECO:0000256" key="11">
    <source>
        <dbReference type="ARBA" id="ARBA00063316"/>
    </source>
</evidence>
<dbReference type="InterPro" id="IPR046950">
    <property type="entry name" value="DNA-dir_Rpol_C_phage-type"/>
</dbReference>
<keyword evidence="17" id="KW-1185">Reference proteome</keyword>
<sequence length="1375" mass="153805">MSAAPVPPEALLLSPVGAGEPSWGLPRSAPVWDGAERSVLSSGAPLTSQPLLLPAAGIPWSVLRTYSSISTKEKARRNAVCERTELLEVLKARVKQLQASSVPEVTVTKAELAPLGIDRRQEPLRQAAATRAAKEPPAPRQSAAGPAQPSGWVEKLRKEMHVRQAKVERKLSIAASKMTLVGQANAKVKVKATPKTKAKAKPKAKKSPKETKATAWSQSHAGPSSAYACSKPRVAELKQGVKAEKPPNVPEKRESNHQKIMQQSIQSNLECLLCLQQPEEAERLLLFYHGSPVKRKLLNVGAYNIVMRSWARKGCLHRLSRLLSMLESAGLRPNLDSYAAALECMGRSQACTKTIWRCVQQLKHDGFHVDELFQKCLFEGDEKETVLRAIRIVQPDYQLPPAPKPQSCKSALLSNFYSKEKVVSYPKLDFSVQELRERFQQQLQMELNNTITIESVESTKPLTPQARRARKQLAALRSQWRGAILQALQKSKHNMSQKRTMSGYNSLYPYLCLLPDEEYVDIMMQILNTLSPQGESLSVLARELGSKVYDRYLTQRKLRSRQLEKVQEIYEDYIHLLAKDGQPGEYLPREYWEKLVAEAGYGPSLTLKDCSWPYVLLMRLGVCLLEILVHSVKVPRNTLKPRLESRLIPVLYHIYSFRSSWQVGLIKPHPIFSQLMSDAAETTLTFNSSVIPMLCPPIPWTSPHFGAYVLSDTKLMRYVDGAFQHQQLLDQCPQVNLHPVLDALNQLGNCAWKINQPVLDIIISIFNDKGNEKLDIPPPLSEAPKPPVTPSNSSAWHKSQKHELLLCKKKAAEMHSLRMDALYKLSIANYVRDKVFWFPHNMDFRGRTYPCPPYFNHLGNDVTRAILLFAEGRPLGPKGLDWLKIHLVNLTGLKKKNSLQERLHYANEILEEILDSADRPLTGRKWWMNTDEPWQVLACCMEVAKASRSPDPAAFVSHFPVHQDGSCNGLQHYAALGRDLIGAISVNLMPCSVPQDVYSAVAQQVEEFRKKDAAEGLKIAQVLEGFISRKVVKQTVMTVVYGVTRYGGRLQIEKRLKEIDEFPEEYLWEASQYLVRQVFNGIKEMFSATRDIQHWLTESAKLIAQSGQTVEWVTPMGLPIVQPYYRVRSTVLNSNMQNLSVKSSANNNQKPDTVKQKNAFPPNFIHSLDSTHMMLTALHCFRQGLTFVSVHDCYWTHALTVDVMNQPQQREQSPLAEEADGAAVECPRDRRIQPDEGDGFHLFLQLSPGSQRALDRLWTLAASEAVVGAGRAILSCGSWGKGTAASPPRRPHHVEMLGQAGTPGGVQGAGGDGVAALFAVTAWRGERSWRGLRDLVWGQGIRWGWCVPTAAASSRAGLAVARAEGAVPRVRLLFS</sequence>
<dbReference type="InterPro" id="IPR002092">
    <property type="entry name" value="DNA-dir_Rpol_phage-type"/>
</dbReference>
<dbReference type="InterPro" id="IPR043502">
    <property type="entry name" value="DNA/RNA_pol_sf"/>
</dbReference>
<evidence type="ECO:0000256" key="9">
    <source>
        <dbReference type="ARBA" id="ARBA00048552"/>
    </source>
</evidence>
<reference evidence="16" key="2">
    <citation type="submission" date="2025-09" db="UniProtKB">
        <authorList>
            <consortium name="Ensembl"/>
        </authorList>
    </citation>
    <scope>IDENTIFICATION</scope>
</reference>
<evidence type="ECO:0000313" key="17">
    <source>
        <dbReference type="Proteomes" id="UP000694521"/>
    </source>
</evidence>
<evidence type="ECO:0000313" key="16">
    <source>
        <dbReference type="Ensembl" id="ENSACDP00005017043.1"/>
    </source>
</evidence>
<dbReference type="InterPro" id="IPR029262">
    <property type="entry name" value="RPOL_N"/>
</dbReference>
<dbReference type="Ensembl" id="ENSACDT00005020489.1">
    <property type="protein sequence ID" value="ENSACDP00005017043.1"/>
    <property type="gene ID" value="ENSACDG00005012444.1"/>
</dbReference>
<evidence type="ECO:0000256" key="2">
    <source>
        <dbReference type="ARBA" id="ARBA00009493"/>
    </source>
</evidence>
<keyword evidence="7" id="KW-0496">Mitochondrion</keyword>
<evidence type="ECO:0000256" key="12">
    <source>
        <dbReference type="PROSITE-ProRule" id="PRU00708"/>
    </source>
</evidence>
<evidence type="ECO:0000256" key="3">
    <source>
        <dbReference type="ARBA" id="ARBA00022478"/>
    </source>
</evidence>
<evidence type="ECO:0000256" key="5">
    <source>
        <dbReference type="ARBA" id="ARBA00022695"/>
    </source>
</evidence>
<dbReference type="Pfam" id="PF00940">
    <property type="entry name" value="RNA_pol"/>
    <property type="match status" value="1"/>
</dbReference>
<dbReference type="PANTHER" id="PTHR10102">
    <property type="entry name" value="DNA-DIRECTED RNA POLYMERASE, MITOCHONDRIAL"/>
    <property type="match status" value="1"/>
</dbReference>
<protein>
    <recommendedName>
        <fullName evidence="13">DNA-directed RNA polymerase</fullName>
        <ecNumber evidence="13">2.7.7.6</ecNumber>
    </recommendedName>
</protein>
<name>A0A8B9E657_ANSCY</name>
<dbReference type="PROSITE" id="PS00900">
    <property type="entry name" value="RNA_POL_PHAGE_1"/>
    <property type="match status" value="1"/>
</dbReference>
<evidence type="ECO:0000256" key="10">
    <source>
        <dbReference type="ARBA" id="ARBA00057821"/>
    </source>
</evidence>
<dbReference type="FunFam" id="1.10.1320.10:FF:000002">
    <property type="entry name" value="DNA-directed RNA polymerase"/>
    <property type="match status" value="1"/>
</dbReference>
<keyword evidence="5 13" id="KW-0548">Nucleotidyltransferase</keyword>
<proteinExistence type="inferred from homology"/>
<dbReference type="PANTHER" id="PTHR10102:SF0">
    <property type="entry name" value="DNA-DIRECTED RNA POLYMERASE, MITOCHONDRIAL"/>
    <property type="match status" value="1"/>
</dbReference>
<dbReference type="PROSITE" id="PS51375">
    <property type="entry name" value="PPR"/>
    <property type="match status" value="1"/>
</dbReference>
<dbReference type="InterPro" id="IPR002885">
    <property type="entry name" value="PPR_rpt"/>
</dbReference>
<dbReference type="Gene3D" id="1.10.150.20">
    <property type="entry name" value="5' to 3' exonuclease, C-terminal subdomain"/>
    <property type="match status" value="1"/>
</dbReference>
<dbReference type="Gene3D" id="1.10.1320.10">
    <property type="entry name" value="DNA-directed RNA polymerase, N-terminal domain"/>
    <property type="match status" value="1"/>
</dbReference>
<dbReference type="Gene3D" id="1.10.287.280">
    <property type="match status" value="1"/>
</dbReference>
<comment type="similarity">
    <text evidence="2 13">Belongs to the phage and mitochondrial RNA polymerase family.</text>
</comment>
<evidence type="ECO:0000256" key="4">
    <source>
        <dbReference type="ARBA" id="ARBA00022679"/>
    </source>
</evidence>
<dbReference type="PROSITE" id="PS00489">
    <property type="entry name" value="RNA_POL_PHAGE_2"/>
    <property type="match status" value="1"/>
</dbReference>
<evidence type="ECO:0000256" key="6">
    <source>
        <dbReference type="ARBA" id="ARBA00022946"/>
    </source>
</evidence>
<evidence type="ECO:0000259" key="15">
    <source>
        <dbReference type="SMART" id="SM01311"/>
    </source>
</evidence>
<dbReference type="GO" id="GO:0034245">
    <property type="term" value="C:mitochondrial DNA-directed RNA polymerase complex"/>
    <property type="evidence" value="ECO:0007669"/>
    <property type="project" value="TreeGrafter"/>
</dbReference>
<dbReference type="InterPro" id="IPR037159">
    <property type="entry name" value="RNA_POL_N_sf"/>
</dbReference>
<dbReference type="Proteomes" id="UP000694521">
    <property type="component" value="Unplaced"/>
</dbReference>
<evidence type="ECO:0000256" key="1">
    <source>
        <dbReference type="ARBA" id="ARBA00004173"/>
    </source>
</evidence>
<keyword evidence="4 13" id="KW-0808">Transferase</keyword>
<dbReference type="GO" id="GO:0006390">
    <property type="term" value="P:mitochondrial transcription"/>
    <property type="evidence" value="ECO:0007669"/>
    <property type="project" value="TreeGrafter"/>
</dbReference>
<dbReference type="GO" id="GO:0003899">
    <property type="term" value="F:DNA-directed RNA polymerase activity"/>
    <property type="evidence" value="ECO:0007669"/>
    <property type="project" value="UniProtKB-EC"/>
</dbReference>
<accession>A0A8B9E657</accession>
<feature type="compositionally biased region" description="Basic residues" evidence="14">
    <location>
        <begin position="190"/>
        <end position="206"/>
    </location>
</feature>
<feature type="region of interest" description="Disordered" evidence="14">
    <location>
        <begin position="190"/>
        <end position="229"/>
    </location>
</feature>
<evidence type="ECO:0000256" key="7">
    <source>
        <dbReference type="ARBA" id="ARBA00023128"/>
    </source>
</evidence>
<reference evidence="16" key="1">
    <citation type="submission" date="2025-08" db="UniProtKB">
        <authorList>
            <consortium name="Ensembl"/>
        </authorList>
    </citation>
    <scope>IDENTIFICATION</scope>
</reference>
<feature type="repeat" description="PPR" evidence="12">
    <location>
        <begin position="299"/>
        <end position="333"/>
    </location>
</feature>
<organism evidence="16 17">
    <name type="scientific">Anser cygnoides</name>
    <name type="common">Swan goose</name>
    <dbReference type="NCBI Taxonomy" id="8845"/>
    <lineage>
        <taxon>Eukaryota</taxon>
        <taxon>Metazoa</taxon>
        <taxon>Chordata</taxon>
        <taxon>Craniata</taxon>
        <taxon>Vertebrata</taxon>
        <taxon>Euteleostomi</taxon>
        <taxon>Archelosauria</taxon>
        <taxon>Archosauria</taxon>
        <taxon>Dinosauria</taxon>
        <taxon>Saurischia</taxon>
        <taxon>Theropoda</taxon>
        <taxon>Coelurosauria</taxon>
        <taxon>Aves</taxon>
        <taxon>Neognathae</taxon>
        <taxon>Galloanserae</taxon>
        <taxon>Anseriformes</taxon>
        <taxon>Anatidae</taxon>
        <taxon>Anserinae</taxon>
        <taxon>Anser</taxon>
    </lineage>
</organism>
<feature type="region of interest" description="Disordered" evidence="14">
    <location>
        <begin position="116"/>
        <end position="151"/>
    </location>
</feature>
<keyword evidence="6" id="KW-0809">Transit peptide</keyword>
<evidence type="ECO:0000256" key="13">
    <source>
        <dbReference type="RuleBase" id="RU003805"/>
    </source>
</evidence>
<dbReference type="InterPro" id="IPR011990">
    <property type="entry name" value="TPR-like_helical_dom_sf"/>
</dbReference>
<dbReference type="FunFam" id="1.10.287.280:FF:000001">
    <property type="entry name" value="DNA-directed RNA polymerase"/>
    <property type="match status" value="1"/>
</dbReference>